<feature type="chain" id="PRO_5002099830" evidence="1">
    <location>
        <begin position="39"/>
        <end position="243"/>
    </location>
</feature>
<dbReference type="InterPro" id="IPR052022">
    <property type="entry name" value="26kDa_periplasmic_antigen"/>
</dbReference>
<dbReference type="Pfam" id="PF04402">
    <property type="entry name" value="SIMPL"/>
    <property type="match status" value="1"/>
</dbReference>
<dbReference type="InterPro" id="IPR007497">
    <property type="entry name" value="SIMPL/DUF541"/>
</dbReference>
<protein>
    <submittedName>
        <fullName evidence="2">Periplasmic immunogenic protein</fullName>
    </submittedName>
</protein>
<gene>
    <name evidence="2" type="ORF">RJ41_10350</name>
</gene>
<dbReference type="EMBL" id="JWLW01000017">
    <property type="protein sequence ID" value="KHT52368.1"/>
    <property type="molecule type" value="Genomic_DNA"/>
</dbReference>
<organism evidence="2 3">
    <name type="scientific">Alteromonas marina</name>
    <dbReference type="NCBI Taxonomy" id="203795"/>
    <lineage>
        <taxon>Bacteria</taxon>
        <taxon>Pseudomonadati</taxon>
        <taxon>Pseudomonadota</taxon>
        <taxon>Gammaproteobacteria</taxon>
        <taxon>Alteromonadales</taxon>
        <taxon>Alteromonadaceae</taxon>
        <taxon>Alteromonas/Salinimonas group</taxon>
        <taxon>Alteromonas</taxon>
    </lineage>
</organism>
<dbReference type="Proteomes" id="UP000031197">
    <property type="component" value="Unassembled WGS sequence"/>
</dbReference>
<name>A0A0B3Z3Q3_9ALTE</name>
<sequence>MKMITRTNSYSIAKGVIRKALLASSFIALSAPMVSAQAAQEAVINVQGVGAVEVTPNAYSVTLVVEEEGNTVGKLNTQLDSDLRSIVKFLLNQGIDEKHIQSMQVRLQPRYINTPQGRQQEGFTLSRDITVTSTDLETYDKVLDGVLKRGVDRIQQFNFISVGEGDAYQKALISAVKDAKQRAQLLAKELEIEVGEVVAISESGGNMPIPVMRAEAFAKDMSMSLPGEERIEARVNVSFNIVQ</sequence>
<dbReference type="Gene3D" id="3.30.110.170">
    <property type="entry name" value="Protein of unknown function (DUF541), domain 1"/>
    <property type="match status" value="1"/>
</dbReference>
<dbReference type="RefSeq" id="WP_039220212.1">
    <property type="nucleotide sequence ID" value="NZ_JWLW01000017.1"/>
</dbReference>
<keyword evidence="1" id="KW-0732">Signal</keyword>
<comment type="caution">
    <text evidence="2">The sequence shown here is derived from an EMBL/GenBank/DDBJ whole genome shotgun (WGS) entry which is preliminary data.</text>
</comment>
<dbReference type="Gene3D" id="3.30.70.2970">
    <property type="entry name" value="Protein of unknown function (DUF541), domain 2"/>
    <property type="match status" value="1"/>
</dbReference>
<proteinExistence type="predicted"/>
<dbReference type="GO" id="GO:0006974">
    <property type="term" value="P:DNA damage response"/>
    <property type="evidence" value="ECO:0007669"/>
    <property type="project" value="TreeGrafter"/>
</dbReference>
<dbReference type="AlphaFoldDB" id="A0A0B3Z3Q3"/>
<keyword evidence="3" id="KW-1185">Reference proteome</keyword>
<reference evidence="2 3" key="1">
    <citation type="submission" date="2014-12" db="EMBL/GenBank/DDBJ databases">
        <title>Genome sequencing of Alteromonas marina AD001.</title>
        <authorList>
            <person name="Adrian T.G.S."/>
            <person name="Chan K.G."/>
        </authorList>
    </citation>
    <scope>NUCLEOTIDE SEQUENCE [LARGE SCALE GENOMIC DNA]</scope>
    <source>
        <strain evidence="2 3">AD001</strain>
    </source>
</reference>
<evidence type="ECO:0000313" key="3">
    <source>
        <dbReference type="Proteomes" id="UP000031197"/>
    </source>
</evidence>
<feature type="signal peptide" evidence="1">
    <location>
        <begin position="1"/>
        <end position="38"/>
    </location>
</feature>
<dbReference type="PANTHER" id="PTHR34387">
    <property type="entry name" value="SLR1258 PROTEIN"/>
    <property type="match status" value="1"/>
</dbReference>
<evidence type="ECO:0000256" key="1">
    <source>
        <dbReference type="SAM" id="SignalP"/>
    </source>
</evidence>
<evidence type="ECO:0000313" key="2">
    <source>
        <dbReference type="EMBL" id="KHT52368.1"/>
    </source>
</evidence>
<dbReference type="OrthoDB" id="5700464at2"/>
<accession>A0A0B3Z3Q3</accession>
<dbReference type="PANTHER" id="PTHR34387:SF2">
    <property type="entry name" value="SLR1258 PROTEIN"/>
    <property type="match status" value="1"/>
</dbReference>